<dbReference type="EC" id="2.1.2.9" evidence="3 8"/>
<evidence type="ECO:0000259" key="9">
    <source>
        <dbReference type="Pfam" id="PF00551"/>
    </source>
</evidence>
<dbReference type="PANTHER" id="PTHR11138:SF5">
    <property type="entry name" value="METHIONYL-TRNA FORMYLTRANSFERASE, MITOCHONDRIAL"/>
    <property type="match status" value="1"/>
</dbReference>
<feature type="domain" description="Formyl transferase C-terminal" evidence="10">
    <location>
        <begin position="201"/>
        <end position="303"/>
    </location>
</feature>
<evidence type="ECO:0000259" key="10">
    <source>
        <dbReference type="Pfam" id="PF02911"/>
    </source>
</evidence>
<evidence type="ECO:0000313" key="12">
    <source>
        <dbReference type="Proteomes" id="UP000068905"/>
    </source>
</evidence>
<evidence type="ECO:0000256" key="1">
    <source>
        <dbReference type="ARBA" id="ARBA00002606"/>
    </source>
</evidence>
<organism evidence="11 12">
    <name type="scientific">Candidatus Pseudothioglobus singularis PS1</name>
    <dbReference type="NCBI Taxonomy" id="1125411"/>
    <lineage>
        <taxon>Bacteria</taxon>
        <taxon>Pseudomonadati</taxon>
        <taxon>Pseudomonadota</taxon>
        <taxon>Gammaproteobacteria</taxon>
        <taxon>Candidatus Pseudothioglobaceae</taxon>
        <taxon>Candidatus Pseudothioglobus</taxon>
    </lineage>
</organism>
<dbReference type="Pfam" id="PF02911">
    <property type="entry name" value="Formyl_trans_C"/>
    <property type="match status" value="1"/>
</dbReference>
<proteinExistence type="inferred from homology"/>
<dbReference type="InterPro" id="IPR011034">
    <property type="entry name" value="Formyl_transferase-like_C_sf"/>
</dbReference>
<accession>A0A0M4L4T1</accession>
<evidence type="ECO:0000256" key="8">
    <source>
        <dbReference type="HAMAP-Rule" id="MF_00182"/>
    </source>
</evidence>
<evidence type="ECO:0000256" key="2">
    <source>
        <dbReference type="ARBA" id="ARBA00010699"/>
    </source>
</evidence>
<dbReference type="STRING" id="1125411.W908_02390"/>
<comment type="catalytic activity">
    <reaction evidence="7 8">
        <text>L-methionyl-tRNA(fMet) + (6R)-10-formyltetrahydrofolate = N-formyl-L-methionyl-tRNA(fMet) + (6S)-5,6,7,8-tetrahydrofolate + H(+)</text>
        <dbReference type="Rhea" id="RHEA:24380"/>
        <dbReference type="Rhea" id="RHEA-COMP:9952"/>
        <dbReference type="Rhea" id="RHEA-COMP:9953"/>
        <dbReference type="ChEBI" id="CHEBI:15378"/>
        <dbReference type="ChEBI" id="CHEBI:57453"/>
        <dbReference type="ChEBI" id="CHEBI:78530"/>
        <dbReference type="ChEBI" id="CHEBI:78844"/>
        <dbReference type="ChEBI" id="CHEBI:195366"/>
        <dbReference type="EC" id="2.1.2.9"/>
    </reaction>
</comment>
<dbReference type="GO" id="GO:0004479">
    <property type="term" value="F:methionyl-tRNA formyltransferase activity"/>
    <property type="evidence" value="ECO:0007669"/>
    <property type="project" value="UniProtKB-UniRule"/>
</dbReference>
<evidence type="ECO:0000256" key="6">
    <source>
        <dbReference type="ARBA" id="ARBA00022917"/>
    </source>
</evidence>
<evidence type="ECO:0000256" key="3">
    <source>
        <dbReference type="ARBA" id="ARBA00012261"/>
    </source>
</evidence>
<protein>
    <recommendedName>
        <fullName evidence="4 8">Methionyl-tRNA formyltransferase</fullName>
        <ecNumber evidence="3 8">2.1.2.9</ecNumber>
    </recommendedName>
</protein>
<dbReference type="CDD" id="cd08646">
    <property type="entry name" value="FMT_core_Met-tRNA-FMT_N"/>
    <property type="match status" value="1"/>
</dbReference>
<dbReference type="InterPro" id="IPR041711">
    <property type="entry name" value="Met-tRNA-FMT_N"/>
</dbReference>
<dbReference type="InterPro" id="IPR001555">
    <property type="entry name" value="GART_AS"/>
</dbReference>
<dbReference type="EMBL" id="CP006911">
    <property type="protein sequence ID" value="ALE01550.1"/>
    <property type="molecule type" value="Genomic_DNA"/>
</dbReference>
<dbReference type="KEGG" id="tsn:W908_02390"/>
<dbReference type="GO" id="GO:0005829">
    <property type="term" value="C:cytosol"/>
    <property type="evidence" value="ECO:0007669"/>
    <property type="project" value="TreeGrafter"/>
</dbReference>
<comment type="function">
    <text evidence="1 8">Attaches a formyl group to the free amino group of methionyl-tRNA(fMet). The formyl group appears to play a dual role in the initiator identity of N-formylmethionyl-tRNA by promoting its recognition by IF2 and preventing the misappropriation of this tRNA by the elongation apparatus.</text>
</comment>
<name>A0A0M4L4T1_9GAMM</name>
<dbReference type="InterPro" id="IPR002376">
    <property type="entry name" value="Formyl_transf_N"/>
</dbReference>
<evidence type="ECO:0000256" key="7">
    <source>
        <dbReference type="ARBA" id="ARBA00048558"/>
    </source>
</evidence>
<dbReference type="InterPro" id="IPR037022">
    <property type="entry name" value="Formyl_trans_C_sf"/>
</dbReference>
<feature type="domain" description="Formyl transferase N-terminal" evidence="9">
    <location>
        <begin position="1"/>
        <end position="177"/>
    </location>
</feature>
<keyword evidence="12" id="KW-1185">Reference proteome</keyword>
<dbReference type="SUPFAM" id="SSF53328">
    <property type="entry name" value="Formyltransferase"/>
    <property type="match status" value="1"/>
</dbReference>
<dbReference type="AlphaFoldDB" id="A0A0M4L4T1"/>
<dbReference type="PANTHER" id="PTHR11138">
    <property type="entry name" value="METHIONYL-TRNA FORMYLTRANSFERASE"/>
    <property type="match status" value="1"/>
</dbReference>
<dbReference type="PATRIC" id="fig|1125411.7.peg.469"/>
<dbReference type="InterPro" id="IPR044135">
    <property type="entry name" value="Met-tRNA-FMT_C"/>
</dbReference>
<dbReference type="SUPFAM" id="SSF50486">
    <property type="entry name" value="FMT C-terminal domain-like"/>
    <property type="match status" value="1"/>
</dbReference>
<evidence type="ECO:0000256" key="4">
    <source>
        <dbReference type="ARBA" id="ARBA00016014"/>
    </source>
</evidence>
<dbReference type="PROSITE" id="PS00373">
    <property type="entry name" value="GART"/>
    <property type="match status" value="1"/>
</dbReference>
<keyword evidence="6 8" id="KW-0648">Protein biosynthesis</keyword>
<dbReference type="InterPro" id="IPR005794">
    <property type="entry name" value="Fmt"/>
</dbReference>
<dbReference type="Pfam" id="PF00551">
    <property type="entry name" value="Formyl_trans_N"/>
    <property type="match status" value="1"/>
</dbReference>
<evidence type="ECO:0000313" key="11">
    <source>
        <dbReference type="EMBL" id="ALE01550.1"/>
    </source>
</evidence>
<feature type="binding site" evidence="8">
    <location>
        <begin position="109"/>
        <end position="112"/>
    </location>
    <ligand>
        <name>(6S)-5,6,7,8-tetrahydrofolate</name>
        <dbReference type="ChEBI" id="CHEBI:57453"/>
    </ligand>
</feature>
<dbReference type="RefSeq" id="WP_053819761.1">
    <property type="nucleotide sequence ID" value="NZ_CP006911.1"/>
</dbReference>
<comment type="similarity">
    <text evidence="2 8">Belongs to the Fmt family.</text>
</comment>
<dbReference type="Gene3D" id="3.10.25.10">
    <property type="entry name" value="Formyl transferase, C-terminal domain"/>
    <property type="match status" value="1"/>
</dbReference>
<dbReference type="Proteomes" id="UP000068905">
    <property type="component" value="Chromosome"/>
</dbReference>
<dbReference type="InterPro" id="IPR005793">
    <property type="entry name" value="Formyl_trans_C"/>
</dbReference>
<evidence type="ECO:0000256" key="5">
    <source>
        <dbReference type="ARBA" id="ARBA00022679"/>
    </source>
</evidence>
<dbReference type="InterPro" id="IPR036477">
    <property type="entry name" value="Formyl_transf_N_sf"/>
</dbReference>
<reference evidence="11 12" key="1">
    <citation type="journal article" date="2015" name="Genome Announc.">
        <title>Genome Sequence of 'Candidatus Thioglobus singularis' Strain PS1, a Mixotroph from the SUP05 Clade of Marine Gammaproteobacteria.</title>
        <authorList>
            <person name="Marshall K.T."/>
            <person name="Morris R.M."/>
        </authorList>
    </citation>
    <scope>NUCLEOTIDE SEQUENCE [LARGE SCALE GENOMIC DNA]</scope>
    <source>
        <strain evidence="11 12">PS1</strain>
    </source>
</reference>
<dbReference type="NCBIfam" id="TIGR00460">
    <property type="entry name" value="fmt"/>
    <property type="match status" value="1"/>
</dbReference>
<dbReference type="CDD" id="cd08704">
    <property type="entry name" value="Met_tRNA_FMT_C"/>
    <property type="match status" value="1"/>
</dbReference>
<gene>
    <name evidence="8 11" type="primary">fmt</name>
    <name evidence="11" type="ORF">W908_02390</name>
</gene>
<dbReference type="OrthoDB" id="9802815at2"/>
<sequence>MRIVFAGTPNFAVKALSHLHNSNHEIIAVYCQPDRPKGRGKVLTPCPVKLYALENNLTVVQPEKLSHPENYKRLLSLNPDVMIVAAYGQILTKEILEVPKFGCLNIHASLLPRWRGAAPIERAIIAGDNETGITIMQMNEGLDTGDILLKDKHPISNTETSGSLTESLSVMGAHLILKTLDSINQIKHLPQNSSDAIYAKKILKAEAQIDWSQSALSISQKIRAFNPRPIAQSQAEAKQFKDKVIRIIDAEPLNIECSKSPGMVVEQKKDSCHIATGSGLLSIKRVQLAGKNEVSIRDFNNAYQLIKLS</sequence>
<dbReference type="HAMAP" id="MF_00182">
    <property type="entry name" value="Formyl_trans"/>
    <property type="match status" value="1"/>
</dbReference>
<keyword evidence="5 8" id="KW-0808">Transferase</keyword>
<dbReference type="Gene3D" id="3.40.50.170">
    <property type="entry name" value="Formyl transferase, N-terminal domain"/>
    <property type="match status" value="1"/>
</dbReference>